<evidence type="ECO:0000256" key="6">
    <source>
        <dbReference type="ARBA" id="ARBA00022989"/>
    </source>
</evidence>
<evidence type="ECO:0000256" key="5">
    <source>
        <dbReference type="ARBA" id="ARBA00022692"/>
    </source>
</evidence>
<dbReference type="InterPro" id="IPR004695">
    <property type="entry name" value="SLAC1/Mae1/Ssu1/TehA"/>
</dbReference>
<evidence type="ECO:0000313" key="10">
    <source>
        <dbReference type="Proteomes" id="UP000553706"/>
    </source>
</evidence>
<keyword evidence="4" id="KW-1003">Cell membrane</keyword>
<dbReference type="GO" id="GO:0000319">
    <property type="term" value="F:sulfite transmembrane transporter activity"/>
    <property type="evidence" value="ECO:0007669"/>
    <property type="project" value="TreeGrafter"/>
</dbReference>
<dbReference type="RefSeq" id="WP_183266405.1">
    <property type="nucleotide sequence ID" value="NZ_JACHFJ010000006.1"/>
</dbReference>
<dbReference type="GO" id="GO:0005886">
    <property type="term" value="C:plasma membrane"/>
    <property type="evidence" value="ECO:0007669"/>
    <property type="project" value="UniProtKB-SubCell"/>
</dbReference>
<evidence type="ECO:0000256" key="3">
    <source>
        <dbReference type="ARBA" id="ARBA00022448"/>
    </source>
</evidence>
<evidence type="ECO:0000256" key="2">
    <source>
        <dbReference type="ARBA" id="ARBA00008566"/>
    </source>
</evidence>
<comment type="caution">
    <text evidence="9">The sequence shown here is derived from an EMBL/GenBank/DDBJ whole genome shotgun (WGS) entry which is preliminary data.</text>
</comment>
<dbReference type="Pfam" id="PF03595">
    <property type="entry name" value="SLAC1"/>
    <property type="match status" value="1"/>
</dbReference>
<keyword evidence="7 8" id="KW-0472">Membrane</keyword>
<feature type="transmembrane region" description="Helical" evidence="8">
    <location>
        <begin position="271"/>
        <end position="296"/>
    </location>
</feature>
<dbReference type="Gene3D" id="1.50.10.150">
    <property type="entry name" value="Voltage-dependent anion channel"/>
    <property type="match status" value="1"/>
</dbReference>
<keyword evidence="3" id="KW-0813">Transport</keyword>
<evidence type="ECO:0000256" key="4">
    <source>
        <dbReference type="ARBA" id="ARBA00022475"/>
    </source>
</evidence>
<keyword evidence="6 8" id="KW-1133">Transmembrane helix</keyword>
<dbReference type="Proteomes" id="UP000553706">
    <property type="component" value="Unassembled WGS sequence"/>
</dbReference>
<dbReference type="AlphaFoldDB" id="A0A840VMJ4"/>
<keyword evidence="10" id="KW-1185">Reference proteome</keyword>
<feature type="transmembrane region" description="Helical" evidence="8">
    <location>
        <begin position="232"/>
        <end position="251"/>
    </location>
</feature>
<dbReference type="PANTHER" id="PTHR31686:SF1">
    <property type="entry name" value="SULFITE EFFLUX PUMP SSU1"/>
    <property type="match status" value="1"/>
</dbReference>
<reference evidence="9 10" key="1">
    <citation type="submission" date="2020-08" db="EMBL/GenBank/DDBJ databases">
        <title>Genomic Encyclopedia of Type Strains, Phase IV (KMG-IV): sequencing the most valuable type-strain genomes for metagenomic binning, comparative biology and taxonomic classification.</title>
        <authorList>
            <person name="Goeker M."/>
        </authorList>
    </citation>
    <scope>NUCLEOTIDE SEQUENCE [LARGE SCALE GENOMIC DNA]</scope>
    <source>
        <strain evidence="9 10">DSM 27026</strain>
    </source>
</reference>
<comment type="similarity">
    <text evidence="2">Belongs to the tellurite-resistance/dicarboxylate transporter (TDT) family.</text>
</comment>
<feature type="transmembrane region" description="Helical" evidence="8">
    <location>
        <begin position="21"/>
        <end position="42"/>
    </location>
</feature>
<feature type="transmembrane region" description="Helical" evidence="8">
    <location>
        <begin position="332"/>
        <end position="353"/>
    </location>
</feature>
<protein>
    <submittedName>
        <fullName evidence="9">C4-dicarboxylate transporter/malic acid transport protein</fullName>
    </submittedName>
</protein>
<dbReference type="InterPro" id="IPR038665">
    <property type="entry name" value="Voltage-dep_anion_channel_sf"/>
</dbReference>
<feature type="transmembrane region" description="Helical" evidence="8">
    <location>
        <begin position="127"/>
        <end position="148"/>
    </location>
</feature>
<evidence type="ECO:0000256" key="7">
    <source>
        <dbReference type="ARBA" id="ARBA00023136"/>
    </source>
</evidence>
<feature type="transmembrane region" description="Helical" evidence="8">
    <location>
        <begin position="54"/>
        <end position="73"/>
    </location>
</feature>
<feature type="transmembrane region" description="Helical" evidence="8">
    <location>
        <begin position="94"/>
        <end position="115"/>
    </location>
</feature>
<evidence type="ECO:0000256" key="8">
    <source>
        <dbReference type="SAM" id="Phobius"/>
    </source>
</evidence>
<comment type="subcellular location">
    <subcellularLocation>
        <location evidence="1">Cell membrane</location>
        <topology evidence="1">Multi-pass membrane protein</topology>
    </subcellularLocation>
</comment>
<evidence type="ECO:0000256" key="1">
    <source>
        <dbReference type="ARBA" id="ARBA00004651"/>
    </source>
</evidence>
<dbReference type="EMBL" id="JACHFJ010000006">
    <property type="protein sequence ID" value="MBB5373399.1"/>
    <property type="molecule type" value="Genomic_DNA"/>
</dbReference>
<feature type="transmembrane region" description="Helical" evidence="8">
    <location>
        <begin position="308"/>
        <end position="326"/>
    </location>
</feature>
<sequence length="392" mass="41868">MFGISRPFAHHDHPSEIVRQFTPNWFTVTMGTGVLALALNQFPLAQPALHRLGAIIWQANIGLFTLCTVLYVARWIFYPHSAVKIFSHPVMPMFLGAIPMGLATIVNGFLAFGIGAYGAQAIAIAQALWWVDAGLAAGIGLLVPYMMFTRQEHSIENMTAVWLLPIVACEVTSASGGLLAPHLADHIAAAHLLFTCYLFWALSVPLAMGILVILFLRLVLHKLPRRDMAVSTWLALGPLGTGALALLVLGHDAPSILGAVGMADIGTVAQGIGLIGGLVIWGYGAWWLVMAVAITFSYLREGLPFNMGWWGFTFPLGVFTLATLSLGGQTGMSFFTVLGAVLVVALVGFWLIVATQTFIGAYKGHLFAAPCLNSASRLSKETGLPAATASAR</sequence>
<accession>A0A840VMJ4</accession>
<dbReference type="InterPro" id="IPR051629">
    <property type="entry name" value="Sulfite_efflux_TDT"/>
</dbReference>
<dbReference type="PANTHER" id="PTHR31686">
    <property type="match status" value="1"/>
</dbReference>
<feature type="transmembrane region" description="Helical" evidence="8">
    <location>
        <begin position="160"/>
        <end position="180"/>
    </location>
</feature>
<feature type="transmembrane region" description="Helical" evidence="8">
    <location>
        <begin position="192"/>
        <end position="220"/>
    </location>
</feature>
<name>A0A840VMJ4_9PROT</name>
<organism evidence="9 10">
    <name type="scientific">Acidocella aromatica</name>
    <dbReference type="NCBI Taxonomy" id="1303579"/>
    <lineage>
        <taxon>Bacteria</taxon>
        <taxon>Pseudomonadati</taxon>
        <taxon>Pseudomonadota</taxon>
        <taxon>Alphaproteobacteria</taxon>
        <taxon>Acetobacterales</taxon>
        <taxon>Acidocellaceae</taxon>
        <taxon>Acidocella</taxon>
    </lineage>
</organism>
<gene>
    <name evidence="9" type="ORF">HNP71_001659</name>
</gene>
<proteinExistence type="inferred from homology"/>
<keyword evidence="5 8" id="KW-0812">Transmembrane</keyword>
<dbReference type="CDD" id="cd09318">
    <property type="entry name" value="TDT_SSU1"/>
    <property type="match status" value="1"/>
</dbReference>
<evidence type="ECO:0000313" key="9">
    <source>
        <dbReference type="EMBL" id="MBB5373399.1"/>
    </source>
</evidence>